<comment type="caution">
    <text evidence="1">The sequence shown here is derived from an EMBL/GenBank/DDBJ whole genome shotgun (WGS) entry which is preliminary data.</text>
</comment>
<dbReference type="STRING" id="765420.OSCT_1259"/>
<name>E1ID58_9CHLR</name>
<gene>
    <name evidence="1" type="ORF">OSCT_1259</name>
</gene>
<reference evidence="1 2" key="1">
    <citation type="journal article" date="2011" name="J. Bacteriol.">
        <title>Draft genome sequence of the anoxygenic filamentous phototrophic bacterium Oscillochloris trichoides subsp. DG-6.</title>
        <authorList>
            <person name="Kuznetsov B.B."/>
            <person name="Ivanovsky R.N."/>
            <person name="Keppen O.I."/>
            <person name="Sukhacheva M.V."/>
            <person name="Bumazhkin B.K."/>
            <person name="Patutina E.O."/>
            <person name="Beletsky A.V."/>
            <person name="Mardanov A.V."/>
            <person name="Baslerov R.V."/>
            <person name="Panteleeva A.N."/>
            <person name="Kolganova T.V."/>
            <person name="Ravin N.V."/>
            <person name="Skryabin K.G."/>
        </authorList>
    </citation>
    <scope>NUCLEOTIDE SEQUENCE [LARGE SCALE GENOMIC DNA]</scope>
    <source>
        <strain evidence="1 2">DG-6</strain>
    </source>
</reference>
<dbReference type="SUPFAM" id="SSF110296">
    <property type="entry name" value="Oligoxyloglucan reducing end-specific cellobiohydrolase"/>
    <property type="match status" value="1"/>
</dbReference>
<organism evidence="1 2">
    <name type="scientific">Oscillochloris trichoides DG-6</name>
    <dbReference type="NCBI Taxonomy" id="765420"/>
    <lineage>
        <taxon>Bacteria</taxon>
        <taxon>Bacillati</taxon>
        <taxon>Chloroflexota</taxon>
        <taxon>Chloroflexia</taxon>
        <taxon>Chloroflexales</taxon>
        <taxon>Chloroflexineae</taxon>
        <taxon>Oscillochloridaceae</taxon>
        <taxon>Oscillochloris</taxon>
    </lineage>
</organism>
<accession>E1ID58</accession>
<evidence type="ECO:0000313" key="1">
    <source>
        <dbReference type="EMBL" id="EFO80890.1"/>
    </source>
</evidence>
<dbReference type="HOGENOM" id="CLU_1341274_0_0_0"/>
<protein>
    <submittedName>
        <fullName evidence="1">Uncharacterized protein</fullName>
    </submittedName>
</protein>
<dbReference type="Gene3D" id="2.130.10.10">
    <property type="entry name" value="YVTN repeat-like/Quinoprotein amine dehydrogenase"/>
    <property type="match status" value="1"/>
</dbReference>
<dbReference type="OrthoDB" id="137977at2"/>
<sequence length="211" mass="22001">MAKAGIVYVGTNDGLVTYSDPGSTGHWRRIGHTLVGHTVHGIIAADGDDGALVVIVSLDANDARISLDGAQTWGPAPAAEAEALQDLRQSSRPLIATAQGMAQWTGAHPPAPGAQALAMLAGKQETLLAAIAEGTQLLYSNDGGANWVAAQLTTPLQGAITVFAPSSYHMDTCWAGTDTGQILRSDDRGQSWVEVAQEAKPIHAMVVMQIR</sequence>
<dbReference type="eggNOG" id="COG4447">
    <property type="taxonomic scope" value="Bacteria"/>
</dbReference>
<dbReference type="AlphaFoldDB" id="E1ID58"/>
<evidence type="ECO:0000313" key="2">
    <source>
        <dbReference type="Proteomes" id="UP000054010"/>
    </source>
</evidence>
<keyword evidence="2" id="KW-1185">Reference proteome</keyword>
<proteinExistence type="predicted"/>
<dbReference type="EMBL" id="ADVR01000036">
    <property type="protein sequence ID" value="EFO80890.1"/>
    <property type="molecule type" value="Genomic_DNA"/>
</dbReference>
<dbReference type="InterPro" id="IPR015943">
    <property type="entry name" value="WD40/YVTN_repeat-like_dom_sf"/>
</dbReference>
<dbReference type="Proteomes" id="UP000054010">
    <property type="component" value="Unassembled WGS sequence"/>
</dbReference>